<proteinExistence type="predicted"/>
<evidence type="ECO:0000256" key="1">
    <source>
        <dbReference type="SAM" id="MobiDB-lite"/>
    </source>
</evidence>
<feature type="compositionally biased region" description="Low complexity" evidence="1">
    <location>
        <begin position="57"/>
        <end position="69"/>
    </location>
</feature>
<evidence type="ECO:0000313" key="2">
    <source>
        <dbReference type="EMBL" id="RSH91202.1"/>
    </source>
</evidence>
<dbReference type="SUPFAM" id="SSF52540">
    <property type="entry name" value="P-loop containing nucleoside triphosphate hydrolases"/>
    <property type="match status" value="1"/>
</dbReference>
<feature type="region of interest" description="Disordered" evidence="1">
    <location>
        <begin position="57"/>
        <end position="77"/>
    </location>
</feature>
<dbReference type="EMBL" id="RSCD01000008">
    <property type="protein sequence ID" value="RSH91202.1"/>
    <property type="molecule type" value="Genomic_DNA"/>
</dbReference>
<gene>
    <name evidence="2" type="primary">DCD1</name>
    <name evidence="2" type="ORF">EHS25_009501</name>
</gene>
<dbReference type="InterPro" id="IPR027417">
    <property type="entry name" value="P-loop_NTPase"/>
</dbReference>
<organism evidence="2 3">
    <name type="scientific">Saitozyma podzolica</name>
    <dbReference type="NCBI Taxonomy" id="1890683"/>
    <lineage>
        <taxon>Eukaryota</taxon>
        <taxon>Fungi</taxon>
        <taxon>Dikarya</taxon>
        <taxon>Basidiomycota</taxon>
        <taxon>Agaricomycotina</taxon>
        <taxon>Tremellomycetes</taxon>
        <taxon>Tremellales</taxon>
        <taxon>Trimorphomycetaceae</taxon>
        <taxon>Saitozyma</taxon>
    </lineage>
</organism>
<sequence>MFIAIVGTPSSGKRSVLRYLVEKHGFIQLGLEKPSDEMAGAELSSNQLDVPSLDSLALSSSSTPATVNPGPSPIPSPPIFASPSSLLDYTTRNWLTHHVTTDLRTYAEIEPFLKRPSFLLVGVDGPIRTRWEREVARQDKSLTLDTFVSQHDLLLHGPSFPATLPPSALSHHPQTDFRRVMSLASVSICNNFPSLPALYAFLAQLNLLDEERLRPGWDTYFMSPTLGSASRPLETDPFDGV</sequence>
<accession>A0A427YJD0</accession>
<reference evidence="2 3" key="1">
    <citation type="submission" date="2018-11" db="EMBL/GenBank/DDBJ databases">
        <title>Genome sequence of Saitozyma podzolica DSM 27192.</title>
        <authorList>
            <person name="Aliyu H."/>
            <person name="Gorte O."/>
            <person name="Ochsenreither K."/>
        </authorList>
    </citation>
    <scope>NUCLEOTIDE SEQUENCE [LARGE SCALE GENOMIC DNA]</scope>
    <source>
        <strain evidence="2 3">DSM 27192</strain>
    </source>
</reference>
<dbReference type="Gene3D" id="3.40.50.300">
    <property type="entry name" value="P-loop containing nucleotide triphosphate hydrolases"/>
    <property type="match status" value="1"/>
</dbReference>
<dbReference type="STRING" id="1890683.A0A427YJD0"/>
<keyword evidence="3" id="KW-1185">Reference proteome</keyword>
<name>A0A427YJD0_9TREE</name>
<comment type="caution">
    <text evidence="2">The sequence shown here is derived from an EMBL/GenBank/DDBJ whole genome shotgun (WGS) entry which is preliminary data.</text>
</comment>
<dbReference type="Proteomes" id="UP000279259">
    <property type="component" value="Unassembled WGS sequence"/>
</dbReference>
<protein>
    <submittedName>
        <fullName evidence="2">Deoxycytidine monophosphate (dCMP) deaminase</fullName>
    </submittedName>
</protein>
<evidence type="ECO:0000313" key="3">
    <source>
        <dbReference type="Proteomes" id="UP000279259"/>
    </source>
</evidence>
<dbReference type="OrthoDB" id="6710946at2759"/>
<dbReference type="AlphaFoldDB" id="A0A427YJD0"/>